<dbReference type="EMBL" id="CM041544">
    <property type="protein sequence ID" value="KAI3363400.1"/>
    <property type="molecule type" value="Genomic_DNA"/>
</dbReference>
<comment type="caution">
    <text evidence="1">The sequence shown here is derived from an EMBL/GenBank/DDBJ whole genome shotgun (WGS) entry which is preliminary data.</text>
</comment>
<sequence length="121" mass="13039">MSQLLIPIISQHICTGNQQIYTVSSVASAKVKEWLISVQSASSGPHIRMTAGDILDLAMKEHMPTPCFDQAFMLQVDASQVGAGAVLLQKDDQGVAYDFDIQHIKGTDNVMADALSRAPLP</sequence>
<protein>
    <submittedName>
        <fullName evidence="1">Uncharacterized protein</fullName>
    </submittedName>
</protein>
<evidence type="ECO:0000313" key="2">
    <source>
        <dbReference type="Proteomes" id="UP000831701"/>
    </source>
</evidence>
<evidence type="ECO:0000313" key="1">
    <source>
        <dbReference type="EMBL" id="KAI3363400.1"/>
    </source>
</evidence>
<organism evidence="1 2">
    <name type="scientific">Scortum barcoo</name>
    <name type="common">barcoo grunter</name>
    <dbReference type="NCBI Taxonomy" id="214431"/>
    <lineage>
        <taxon>Eukaryota</taxon>
        <taxon>Metazoa</taxon>
        <taxon>Chordata</taxon>
        <taxon>Craniata</taxon>
        <taxon>Vertebrata</taxon>
        <taxon>Euteleostomi</taxon>
        <taxon>Actinopterygii</taxon>
        <taxon>Neopterygii</taxon>
        <taxon>Teleostei</taxon>
        <taxon>Neoteleostei</taxon>
        <taxon>Acanthomorphata</taxon>
        <taxon>Eupercaria</taxon>
        <taxon>Centrarchiformes</taxon>
        <taxon>Terapontoidei</taxon>
        <taxon>Terapontidae</taxon>
        <taxon>Scortum</taxon>
    </lineage>
</organism>
<proteinExistence type="predicted"/>
<gene>
    <name evidence="1" type="ORF">L3Q82_012022</name>
</gene>
<accession>A0ACB8W6V3</accession>
<name>A0ACB8W6V3_9TELE</name>
<reference evidence="1" key="1">
    <citation type="submission" date="2022-04" db="EMBL/GenBank/DDBJ databases">
        <title>Jade perch genome.</title>
        <authorList>
            <person name="Chao B."/>
        </authorList>
    </citation>
    <scope>NUCLEOTIDE SEQUENCE</scope>
    <source>
        <strain evidence="1">CB-2022</strain>
    </source>
</reference>
<keyword evidence="2" id="KW-1185">Reference proteome</keyword>
<dbReference type="Proteomes" id="UP000831701">
    <property type="component" value="Chromosome 14"/>
</dbReference>